<dbReference type="Proteomes" id="UP000682713">
    <property type="component" value="Unassembled WGS sequence"/>
</dbReference>
<comment type="caution">
    <text evidence="2">The sequence shown here is derived from an EMBL/GenBank/DDBJ whole genome shotgun (WGS) entry which is preliminary data.</text>
</comment>
<protein>
    <submittedName>
        <fullName evidence="2">General stress protein</fullName>
    </submittedName>
</protein>
<reference evidence="2 3" key="1">
    <citation type="submission" date="2021-05" db="EMBL/GenBank/DDBJ databases">
        <title>Novel Bacillus species.</title>
        <authorList>
            <person name="Liu G."/>
        </authorList>
    </citation>
    <scope>NUCLEOTIDE SEQUENCE [LARGE SCALE GENOMIC DNA]</scope>
    <source>
        <strain evidence="2 3">FJAT-49732</strain>
    </source>
</reference>
<gene>
    <name evidence="2" type="ORF">KHA93_05325</name>
</gene>
<feature type="domain" description="General stress protein 17M-like" evidence="1">
    <location>
        <begin position="4"/>
        <end position="69"/>
    </location>
</feature>
<dbReference type="AlphaFoldDB" id="A0A942TLV9"/>
<dbReference type="EMBL" id="JAGYPJ010000001">
    <property type="protein sequence ID" value="MBS4199077.1"/>
    <property type="molecule type" value="Genomic_DNA"/>
</dbReference>
<evidence type="ECO:0000313" key="2">
    <source>
        <dbReference type="EMBL" id="MBS4199077.1"/>
    </source>
</evidence>
<sequence length="137" mass="14683">MGSQIVGIFDSQQEVINEIKNYEAKGMERSKFSVLAKDESKTDYLTEKMDVDEQEPANEGAFGLLGGFLAGIGGGIAVPGMAIPGIGPLMAAGPIASAFVGNNEDLRNMFISMGNEELADRYMEELDAGKIILFLDE</sequence>
<evidence type="ECO:0000259" key="1">
    <source>
        <dbReference type="Pfam" id="PF11181"/>
    </source>
</evidence>
<proteinExistence type="predicted"/>
<name>A0A942TLV9_9BACI</name>
<dbReference type="InterPro" id="IPR025889">
    <property type="entry name" value="GSP17M-like_dom"/>
</dbReference>
<dbReference type="RefSeq" id="WP_213109785.1">
    <property type="nucleotide sequence ID" value="NZ_JAGYPJ010000001.1"/>
</dbReference>
<evidence type="ECO:0000313" key="3">
    <source>
        <dbReference type="Proteomes" id="UP000682713"/>
    </source>
</evidence>
<keyword evidence="3" id="KW-1185">Reference proteome</keyword>
<organism evidence="2 3">
    <name type="scientific">Lederbergia citrisecunda</name>
    <dbReference type="NCBI Taxonomy" id="2833583"/>
    <lineage>
        <taxon>Bacteria</taxon>
        <taxon>Bacillati</taxon>
        <taxon>Bacillota</taxon>
        <taxon>Bacilli</taxon>
        <taxon>Bacillales</taxon>
        <taxon>Bacillaceae</taxon>
        <taxon>Lederbergia</taxon>
    </lineage>
</organism>
<accession>A0A942TLV9</accession>
<dbReference type="Pfam" id="PF11181">
    <property type="entry name" value="YflT"/>
    <property type="match status" value="1"/>
</dbReference>